<reference evidence="3" key="1">
    <citation type="submission" date="2023-03" db="UniProtKB">
        <authorList>
            <consortium name="WormBaseParasite"/>
        </authorList>
    </citation>
    <scope>IDENTIFICATION</scope>
</reference>
<accession>A0A9J2PB29</accession>
<evidence type="ECO:0000313" key="3">
    <source>
        <dbReference type="WBParaSite" id="ALUE_0000660801-mRNA-1"/>
    </source>
</evidence>
<keyword evidence="1" id="KW-0472">Membrane</keyword>
<keyword evidence="2" id="KW-1185">Reference proteome</keyword>
<name>A0A9J2PB29_ASCLU</name>
<evidence type="ECO:0000256" key="1">
    <source>
        <dbReference type="SAM" id="Phobius"/>
    </source>
</evidence>
<dbReference type="WBParaSite" id="ALUE_0000660801-mRNA-1">
    <property type="protein sequence ID" value="ALUE_0000660801-mRNA-1"/>
    <property type="gene ID" value="ALUE_0000660801"/>
</dbReference>
<keyword evidence="1" id="KW-0812">Transmembrane</keyword>
<organism evidence="2 3">
    <name type="scientific">Ascaris lumbricoides</name>
    <name type="common">Giant roundworm</name>
    <dbReference type="NCBI Taxonomy" id="6252"/>
    <lineage>
        <taxon>Eukaryota</taxon>
        <taxon>Metazoa</taxon>
        <taxon>Ecdysozoa</taxon>
        <taxon>Nematoda</taxon>
        <taxon>Chromadorea</taxon>
        <taxon>Rhabditida</taxon>
        <taxon>Spirurina</taxon>
        <taxon>Ascaridomorpha</taxon>
        <taxon>Ascaridoidea</taxon>
        <taxon>Ascarididae</taxon>
        <taxon>Ascaris</taxon>
    </lineage>
</organism>
<keyword evidence="1" id="KW-1133">Transmembrane helix</keyword>
<protein>
    <submittedName>
        <fullName evidence="3">Uncharacterized protein</fullName>
    </submittedName>
</protein>
<dbReference type="AlphaFoldDB" id="A0A9J2PB29"/>
<dbReference type="Proteomes" id="UP000036681">
    <property type="component" value="Unplaced"/>
</dbReference>
<proteinExistence type="predicted"/>
<evidence type="ECO:0000313" key="2">
    <source>
        <dbReference type="Proteomes" id="UP000036681"/>
    </source>
</evidence>
<sequence length="116" mass="12936">MTKHASRPSNRMQRGDDCKLPFVRTAAPPITSICSANQLCLHIRPNKHPLIPLPPVCQHRSLILSTTSHRFPSFPPSSLQPTIARIKIGYATTIIAVHIAIIGWHSSRLNKQHQPL</sequence>
<feature type="transmembrane region" description="Helical" evidence="1">
    <location>
        <begin position="88"/>
        <end position="106"/>
    </location>
</feature>